<sequence>MEIEEIRIRALPDIDDIFSDIIATPLLDVVENPIHLKNLTIKELKLLASEIRSELSSIMSKAQNDFKASLAAVELTVAIHHVFHAPVDKILWDVGEQPYTGAASMTIDFFYKYFLEWEWIGNLLMLLGGQSLNQRIIHKSGLLHMEMASFE</sequence>
<evidence type="ECO:0000256" key="2">
    <source>
        <dbReference type="ARBA" id="ARBA00011738"/>
    </source>
</evidence>
<dbReference type="Proteomes" id="UP000807159">
    <property type="component" value="Chromosome 18"/>
</dbReference>
<keyword evidence="3" id="KW-0808">Transferase</keyword>
<protein>
    <submittedName>
        <fullName evidence="5">Uncharacterized protein</fullName>
    </submittedName>
</protein>
<dbReference type="GO" id="GO:0008661">
    <property type="term" value="F:1-deoxy-D-xylulose-5-phosphate synthase activity"/>
    <property type="evidence" value="ECO:0007669"/>
    <property type="project" value="InterPro"/>
</dbReference>
<proteinExistence type="predicted"/>
<dbReference type="EMBL" id="JACEGQ020000018">
    <property type="protein sequence ID" value="KAH8482710.1"/>
    <property type="molecule type" value="Genomic_DNA"/>
</dbReference>
<keyword evidence="6" id="KW-1185">Reference proteome</keyword>
<evidence type="ECO:0000256" key="3">
    <source>
        <dbReference type="ARBA" id="ARBA00022679"/>
    </source>
</evidence>
<comment type="subunit">
    <text evidence="2">Homodimer.</text>
</comment>
<dbReference type="Gene3D" id="3.40.50.970">
    <property type="match status" value="1"/>
</dbReference>
<comment type="cofactor">
    <cofactor evidence="1">
        <name>Mg(2+)</name>
        <dbReference type="ChEBI" id="CHEBI:18420"/>
    </cofactor>
</comment>
<gene>
    <name evidence="5" type="ORF">H0E87_029968</name>
</gene>
<dbReference type="PANTHER" id="PTHR43322:SF3">
    <property type="entry name" value="1-DEOXY-D-XYLULOSE-5-PHOSPHATE SYNTHASE"/>
    <property type="match status" value="1"/>
</dbReference>
<dbReference type="InterPro" id="IPR005477">
    <property type="entry name" value="Dxylulose-5-P_synthase"/>
</dbReference>
<dbReference type="AlphaFoldDB" id="A0A8T2WPL5"/>
<accession>A0A8T2WPL5</accession>
<reference evidence="5" key="1">
    <citation type="journal article" date="2021" name="J. Hered.">
        <title>Genome Assembly of Salicaceae Populus deltoides (Eastern Cottonwood) I-69 Based on Nanopore Sequencing and Hi-C Technologies.</title>
        <authorList>
            <person name="Bai S."/>
            <person name="Wu H."/>
            <person name="Zhang J."/>
            <person name="Pan Z."/>
            <person name="Zhao W."/>
            <person name="Li Z."/>
            <person name="Tong C."/>
        </authorList>
    </citation>
    <scope>NUCLEOTIDE SEQUENCE</scope>
    <source>
        <tissue evidence="5">Leaf</tissue>
    </source>
</reference>
<comment type="caution">
    <text evidence="5">The sequence shown here is derived from an EMBL/GenBank/DDBJ whole genome shotgun (WGS) entry which is preliminary data.</text>
</comment>
<organism evidence="5 6">
    <name type="scientific">Populus deltoides</name>
    <name type="common">Eastern poplar</name>
    <name type="synonym">Eastern cottonwood</name>
    <dbReference type="NCBI Taxonomy" id="3696"/>
    <lineage>
        <taxon>Eukaryota</taxon>
        <taxon>Viridiplantae</taxon>
        <taxon>Streptophyta</taxon>
        <taxon>Embryophyta</taxon>
        <taxon>Tracheophyta</taxon>
        <taxon>Spermatophyta</taxon>
        <taxon>Magnoliopsida</taxon>
        <taxon>eudicotyledons</taxon>
        <taxon>Gunneridae</taxon>
        <taxon>Pentapetalae</taxon>
        <taxon>rosids</taxon>
        <taxon>fabids</taxon>
        <taxon>Malpighiales</taxon>
        <taxon>Salicaceae</taxon>
        <taxon>Saliceae</taxon>
        <taxon>Populus</taxon>
    </lineage>
</organism>
<evidence type="ECO:0000313" key="6">
    <source>
        <dbReference type="Proteomes" id="UP000807159"/>
    </source>
</evidence>
<dbReference type="Pfam" id="PF13292">
    <property type="entry name" value="DXP_synthase_N"/>
    <property type="match status" value="1"/>
</dbReference>
<keyword evidence="4" id="KW-0786">Thiamine pyrophosphate</keyword>
<evidence type="ECO:0000256" key="4">
    <source>
        <dbReference type="ARBA" id="ARBA00023052"/>
    </source>
</evidence>
<name>A0A8T2WPL5_POPDE</name>
<evidence type="ECO:0000313" key="5">
    <source>
        <dbReference type="EMBL" id="KAH8482710.1"/>
    </source>
</evidence>
<evidence type="ECO:0000256" key="1">
    <source>
        <dbReference type="ARBA" id="ARBA00001946"/>
    </source>
</evidence>
<dbReference type="PANTHER" id="PTHR43322">
    <property type="entry name" value="1-D-DEOXYXYLULOSE 5-PHOSPHATE SYNTHASE-RELATED"/>
    <property type="match status" value="1"/>
</dbReference>
<dbReference type="GO" id="GO:0016114">
    <property type="term" value="P:terpenoid biosynthetic process"/>
    <property type="evidence" value="ECO:0007669"/>
    <property type="project" value="InterPro"/>
</dbReference>